<dbReference type="AlphaFoldDB" id="A0A835VUG8"/>
<reference evidence="1" key="1">
    <citation type="journal article" date="2020" name="bioRxiv">
        <title>Comparative genomics of Chlamydomonas.</title>
        <authorList>
            <person name="Craig R.J."/>
            <person name="Hasan A.R."/>
            <person name="Ness R.W."/>
            <person name="Keightley P.D."/>
        </authorList>
    </citation>
    <scope>NUCLEOTIDE SEQUENCE</scope>
    <source>
        <strain evidence="1">SAG 7.73</strain>
    </source>
</reference>
<dbReference type="GO" id="GO:0071944">
    <property type="term" value="C:cell periphery"/>
    <property type="evidence" value="ECO:0007669"/>
    <property type="project" value="TreeGrafter"/>
</dbReference>
<dbReference type="PANTHER" id="PTHR12393">
    <property type="entry name" value="SPHINGOMYELIN PHOSPHODIESTERASE RELATED"/>
    <property type="match status" value="1"/>
</dbReference>
<evidence type="ECO:0000313" key="2">
    <source>
        <dbReference type="Proteomes" id="UP000650467"/>
    </source>
</evidence>
<dbReference type="EMBL" id="JAEHOC010000035">
    <property type="protein sequence ID" value="KAG2428350.1"/>
    <property type="molecule type" value="Genomic_DNA"/>
</dbReference>
<organism evidence="1 2">
    <name type="scientific">Chlamydomonas incerta</name>
    <dbReference type="NCBI Taxonomy" id="51695"/>
    <lineage>
        <taxon>Eukaryota</taxon>
        <taxon>Viridiplantae</taxon>
        <taxon>Chlorophyta</taxon>
        <taxon>core chlorophytes</taxon>
        <taxon>Chlorophyceae</taxon>
        <taxon>CS clade</taxon>
        <taxon>Chlamydomonadales</taxon>
        <taxon>Chlamydomonadaceae</taxon>
        <taxon>Chlamydomonas</taxon>
    </lineage>
</organism>
<dbReference type="GO" id="GO:0005783">
    <property type="term" value="C:endoplasmic reticulum"/>
    <property type="evidence" value="ECO:0007669"/>
    <property type="project" value="TreeGrafter"/>
</dbReference>
<dbReference type="Proteomes" id="UP000650467">
    <property type="component" value="Unassembled WGS sequence"/>
</dbReference>
<keyword evidence="2" id="KW-1185">Reference proteome</keyword>
<gene>
    <name evidence="1" type="ORF">HXX76_010495</name>
</gene>
<proteinExistence type="predicted"/>
<dbReference type="GO" id="GO:0030149">
    <property type="term" value="P:sphingolipid catabolic process"/>
    <property type="evidence" value="ECO:0007669"/>
    <property type="project" value="TreeGrafter"/>
</dbReference>
<name>A0A835VUG8_CHLIN</name>
<dbReference type="GO" id="GO:0004620">
    <property type="term" value="F:phospholipase activity"/>
    <property type="evidence" value="ECO:0007669"/>
    <property type="project" value="TreeGrafter"/>
</dbReference>
<protein>
    <recommendedName>
        <fullName evidence="3">Ankyrin repeat domain-containing protein</fullName>
    </recommendedName>
</protein>
<accession>A0A835VUG8</accession>
<dbReference type="GO" id="GO:0046513">
    <property type="term" value="P:ceramide biosynthetic process"/>
    <property type="evidence" value="ECO:0007669"/>
    <property type="project" value="TreeGrafter"/>
</dbReference>
<evidence type="ECO:0000313" key="1">
    <source>
        <dbReference type="EMBL" id="KAG2428350.1"/>
    </source>
</evidence>
<dbReference type="OrthoDB" id="63514at2759"/>
<comment type="caution">
    <text evidence="1">The sequence shown here is derived from an EMBL/GenBank/DDBJ whole genome shotgun (WGS) entry which is preliminary data.</text>
</comment>
<dbReference type="PANTHER" id="PTHR12393:SF6">
    <property type="entry name" value="SPHINGOMYELIN PHOSPHODIESTERASE 2"/>
    <property type="match status" value="1"/>
</dbReference>
<sequence>MAPDSEDRPLWSQLTPDLKRKIAGHIPANDAAANLRLVDSDSAAALRGLYDTITLQRTASDEGTNCAQQPWPGHAFVAHWGRPEPWRALTLPQRWRLLCLAASSCHAASLDAALAHAGCSLTPEVLTAAAAAGNTAGCQRLLAADVGLSGSREAASAAGAGGHIAVLQLLLNTAIGSSLRFFFVSAAARGACSGGQAAMLAWLRREHDCRTSGLAEAAARAGQVQLLEQVLLPELLPGYAPGGGGAAAAAADWEDEPPPDVGAAVDADAEKQRWLRLQLLQAITHGSPVEVLRRHYARLWPWRQQQPQGAPPHGAFAEAEAARDRALGQLLCAAAGTNTPCWAAKLEFLLSAWGPVVTGELLRGERGEYGGVWECAHRRPDFLARLRHLAAAGMPLRAAAVQWAAEGGHADALAYLWDEAGLPPPPHDDDDGGGGGGGGSSSFIDCHVLGRGGAPGHLGVLRLLRSRGFVFTARHVAAEARCSTDAALVWLAEVAEDGEEGARWWGEAWAGAACRGAGLAVLRALRARGAAVSLAALAAGGSEEALEWAAAELEAEGGYGALQVLTVQQARNAASNIAATAWLRRRGLLQPE</sequence>
<dbReference type="GO" id="GO:0016020">
    <property type="term" value="C:membrane"/>
    <property type="evidence" value="ECO:0007669"/>
    <property type="project" value="TreeGrafter"/>
</dbReference>
<evidence type="ECO:0008006" key="3">
    <source>
        <dbReference type="Google" id="ProtNLM"/>
    </source>
</evidence>